<feature type="signal peptide" evidence="2">
    <location>
        <begin position="1"/>
        <end position="20"/>
    </location>
</feature>
<evidence type="ECO:0000256" key="1">
    <source>
        <dbReference type="ARBA" id="ARBA00022729"/>
    </source>
</evidence>
<proteinExistence type="predicted"/>
<protein>
    <recommendedName>
        <fullName evidence="3">Pectinesterase inhibitor domain-containing protein</fullName>
    </recommendedName>
</protein>
<dbReference type="SUPFAM" id="SSF101148">
    <property type="entry name" value="Plant invertase/pectin methylesterase inhibitor"/>
    <property type="match status" value="1"/>
</dbReference>
<accession>A0AAE1YS96</accession>
<dbReference type="InterPro" id="IPR051955">
    <property type="entry name" value="PME_Inhibitor"/>
</dbReference>
<evidence type="ECO:0000313" key="5">
    <source>
        <dbReference type="Proteomes" id="UP001293254"/>
    </source>
</evidence>
<gene>
    <name evidence="4" type="ORF">Salat_0670900</name>
</gene>
<feature type="chain" id="PRO_5042288912" description="Pectinesterase inhibitor domain-containing protein" evidence="2">
    <location>
        <begin position="21"/>
        <end position="206"/>
    </location>
</feature>
<dbReference type="AlphaFoldDB" id="A0AAE1YS96"/>
<dbReference type="Proteomes" id="UP001293254">
    <property type="component" value="Unassembled WGS sequence"/>
</dbReference>
<dbReference type="SMART" id="SM00856">
    <property type="entry name" value="PMEI"/>
    <property type="match status" value="1"/>
</dbReference>
<dbReference type="GO" id="GO:0046910">
    <property type="term" value="F:pectinesterase inhibitor activity"/>
    <property type="evidence" value="ECO:0007669"/>
    <property type="project" value="UniProtKB-ARBA"/>
</dbReference>
<sequence>MSKLNIFFLLLFSFYYPLHAADSTTTATSSTPEATFIKAECRATRYPALCVQCLSNYTPPVQQSQRQLAQAALSVSLTRAQSAASFVSKLARIRGIKPMEYQAVKDCIQNMGDTVDQLSRAMKELGAMGRVAGQDFDWRVSNVQTWVSTALTNENTCMDGFRGSAMDGNVKVAIRRRVLDCAQVTSNALALVNRFASRHKAGDSLD</sequence>
<evidence type="ECO:0000259" key="3">
    <source>
        <dbReference type="SMART" id="SM00856"/>
    </source>
</evidence>
<organism evidence="4 5">
    <name type="scientific">Sesamum alatum</name>
    <dbReference type="NCBI Taxonomy" id="300844"/>
    <lineage>
        <taxon>Eukaryota</taxon>
        <taxon>Viridiplantae</taxon>
        <taxon>Streptophyta</taxon>
        <taxon>Embryophyta</taxon>
        <taxon>Tracheophyta</taxon>
        <taxon>Spermatophyta</taxon>
        <taxon>Magnoliopsida</taxon>
        <taxon>eudicotyledons</taxon>
        <taxon>Gunneridae</taxon>
        <taxon>Pentapetalae</taxon>
        <taxon>asterids</taxon>
        <taxon>lamiids</taxon>
        <taxon>Lamiales</taxon>
        <taxon>Pedaliaceae</taxon>
        <taxon>Sesamum</taxon>
    </lineage>
</organism>
<name>A0AAE1YS96_9LAMI</name>
<dbReference type="CDD" id="cd15798">
    <property type="entry name" value="PMEI-like_3"/>
    <property type="match status" value="1"/>
</dbReference>
<dbReference type="EMBL" id="JACGWO010000002">
    <property type="protein sequence ID" value="KAK4435076.1"/>
    <property type="molecule type" value="Genomic_DNA"/>
</dbReference>
<dbReference type="Gene3D" id="1.20.140.40">
    <property type="entry name" value="Invertase/pectin methylesterase inhibitor family protein"/>
    <property type="match status" value="1"/>
</dbReference>
<keyword evidence="1 2" id="KW-0732">Signal</keyword>
<reference evidence="4" key="1">
    <citation type="submission" date="2020-06" db="EMBL/GenBank/DDBJ databases">
        <authorList>
            <person name="Li T."/>
            <person name="Hu X."/>
            <person name="Zhang T."/>
            <person name="Song X."/>
            <person name="Zhang H."/>
            <person name="Dai N."/>
            <person name="Sheng W."/>
            <person name="Hou X."/>
            <person name="Wei L."/>
        </authorList>
    </citation>
    <scope>NUCLEOTIDE SEQUENCE</scope>
    <source>
        <strain evidence="4">3651</strain>
        <tissue evidence="4">Leaf</tissue>
    </source>
</reference>
<evidence type="ECO:0000256" key="2">
    <source>
        <dbReference type="SAM" id="SignalP"/>
    </source>
</evidence>
<comment type="caution">
    <text evidence="4">The sequence shown here is derived from an EMBL/GenBank/DDBJ whole genome shotgun (WGS) entry which is preliminary data.</text>
</comment>
<dbReference type="PANTHER" id="PTHR31080:SF207">
    <property type="entry name" value="PECTINESTERASE INHIBITOR 9"/>
    <property type="match status" value="1"/>
</dbReference>
<dbReference type="Pfam" id="PF04043">
    <property type="entry name" value="PMEI"/>
    <property type="match status" value="1"/>
</dbReference>
<feature type="domain" description="Pectinesterase inhibitor" evidence="3">
    <location>
        <begin position="32"/>
        <end position="191"/>
    </location>
</feature>
<dbReference type="InterPro" id="IPR035513">
    <property type="entry name" value="Invertase/methylesterase_inhib"/>
</dbReference>
<keyword evidence="5" id="KW-1185">Reference proteome</keyword>
<dbReference type="NCBIfam" id="TIGR01614">
    <property type="entry name" value="PME_inhib"/>
    <property type="match status" value="1"/>
</dbReference>
<reference evidence="4" key="2">
    <citation type="journal article" date="2024" name="Plant">
        <title>Genomic evolution and insights into agronomic trait innovations of Sesamum species.</title>
        <authorList>
            <person name="Miao H."/>
            <person name="Wang L."/>
            <person name="Qu L."/>
            <person name="Liu H."/>
            <person name="Sun Y."/>
            <person name="Le M."/>
            <person name="Wang Q."/>
            <person name="Wei S."/>
            <person name="Zheng Y."/>
            <person name="Lin W."/>
            <person name="Duan Y."/>
            <person name="Cao H."/>
            <person name="Xiong S."/>
            <person name="Wang X."/>
            <person name="Wei L."/>
            <person name="Li C."/>
            <person name="Ma Q."/>
            <person name="Ju M."/>
            <person name="Zhao R."/>
            <person name="Li G."/>
            <person name="Mu C."/>
            <person name="Tian Q."/>
            <person name="Mei H."/>
            <person name="Zhang T."/>
            <person name="Gao T."/>
            <person name="Zhang H."/>
        </authorList>
    </citation>
    <scope>NUCLEOTIDE SEQUENCE</scope>
    <source>
        <strain evidence="4">3651</strain>
    </source>
</reference>
<dbReference type="InterPro" id="IPR006501">
    <property type="entry name" value="Pectinesterase_inhib_dom"/>
</dbReference>
<dbReference type="FunFam" id="1.20.140.40:FF:000005">
    <property type="entry name" value="Pectin methylesterase inhibitor 1"/>
    <property type="match status" value="1"/>
</dbReference>
<evidence type="ECO:0000313" key="4">
    <source>
        <dbReference type="EMBL" id="KAK4435076.1"/>
    </source>
</evidence>
<dbReference type="PANTHER" id="PTHR31080">
    <property type="entry name" value="PECTINESTERASE INHIBITOR-LIKE"/>
    <property type="match status" value="1"/>
</dbReference>